<protein>
    <submittedName>
        <fullName evidence="10">Putative spermidine/putrescine transport system permease protein</fullName>
    </submittedName>
</protein>
<keyword evidence="7 8" id="KW-0472">Membrane</keyword>
<feature type="transmembrane region" description="Helical" evidence="8">
    <location>
        <begin position="139"/>
        <end position="162"/>
    </location>
</feature>
<name>A0A2V3UEZ4_9HYPH</name>
<evidence type="ECO:0000256" key="1">
    <source>
        <dbReference type="ARBA" id="ARBA00004429"/>
    </source>
</evidence>
<feature type="transmembrane region" description="Helical" evidence="8">
    <location>
        <begin position="69"/>
        <end position="91"/>
    </location>
</feature>
<evidence type="ECO:0000256" key="4">
    <source>
        <dbReference type="ARBA" id="ARBA00022519"/>
    </source>
</evidence>
<comment type="subcellular location">
    <subcellularLocation>
        <location evidence="1">Cell inner membrane</location>
        <topology evidence="1">Multi-pass membrane protein</topology>
    </subcellularLocation>
</comment>
<feature type="transmembrane region" description="Helical" evidence="8">
    <location>
        <begin position="12"/>
        <end position="34"/>
    </location>
</feature>
<dbReference type="InterPro" id="IPR035906">
    <property type="entry name" value="MetI-like_sf"/>
</dbReference>
<dbReference type="PANTHER" id="PTHR43357:SF4">
    <property type="entry name" value="INNER MEMBRANE ABC TRANSPORTER PERMEASE PROTEIN YDCV"/>
    <property type="match status" value="1"/>
</dbReference>
<dbReference type="GO" id="GO:0005886">
    <property type="term" value="C:plasma membrane"/>
    <property type="evidence" value="ECO:0007669"/>
    <property type="project" value="UniProtKB-SubCell"/>
</dbReference>
<feature type="transmembrane region" description="Helical" evidence="8">
    <location>
        <begin position="103"/>
        <end position="127"/>
    </location>
</feature>
<keyword evidence="6 8" id="KW-1133">Transmembrane helix</keyword>
<dbReference type="EMBL" id="QJJK01000002">
    <property type="protein sequence ID" value="PXW63577.1"/>
    <property type="molecule type" value="Genomic_DNA"/>
</dbReference>
<sequence length="277" mass="29967">MQESAIKRWALHIFLAATLAFMLAPILIVVVNSFNASAFNAWPPHGFTLDWYRKVLANPAFQRGTVNSLIIGVISTAIVLVLGTPIAYALARIRLRGVTGLKAILFAPLIVPRVAIGFAMFVLFVALGTATGLRLYGTFTGVILAHCVLMLPFVVAILTVSFGEVDPIVEEAARDLGASPIAAFRLAVLPQIKGALLVSGIFAFITSFDEVETTLFVVRPAVNTLPVEMYHFLEQYQDPTIAALSTLLIAFTFFIALAVPFAVKGNELLRMMTSGKQ</sequence>
<evidence type="ECO:0000256" key="5">
    <source>
        <dbReference type="ARBA" id="ARBA00022692"/>
    </source>
</evidence>
<keyword evidence="4" id="KW-0997">Cell inner membrane</keyword>
<feature type="transmembrane region" description="Helical" evidence="8">
    <location>
        <begin position="241"/>
        <end position="263"/>
    </location>
</feature>
<dbReference type="PANTHER" id="PTHR43357">
    <property type="entry name" value="INNER MEMBRANE ABC TRANSPORTER PERMEASE PROTEIN YDCV"/>
    <property type="match status" value="1"/>
</dbReference>
<dbReference type="SUPFAM" id="SSF161098">
    <property type="entry name" value="MetI-like"/>
    <property type="match status" value="1"/>
</dbReference>
<feature type="domain" description="ABC transmembrane type-1" evidence="9">
    <location>
        <begin position="65"/>
        <end position="259"/>
    </location>
</feature>
<evidence type="ECO:0000259" key="9">
    <source>
        <dbReference type="PROSITE" id="PS50928"/>
    </source>
</evidence>
<dbReference type="AlphaFoldDB" id="A0A2V3UEZ4"/>
<dbReference type="RefSeq" id="WP_170147115.1">
    <property type="nucleotide sequence ID" value="NZ_JAHBRY010000002.1"/>
</dbReference>
<organism evidence="10 11">
    <name type="scientific">Chelatococcus asaccharovorans</name>
    <dbReference type="NCBI Taxonomy" id="28210"/>
    <lineage>
        <taxon>Bacteria</taxon>
        <taxon>Pseudomonadati</taxon>
        <taxon>Pseudomonadota</taxon>
        <taxon>Alphaproteobacteria</taxon>
        <taxon>Hyphomicrobiales</taxon>
        <taxon>Chelatococcaceae</taxon>
        <taxon>Chelatococcus</taxon>
    </lineage>
</organism>
<dbReference type="InterPro" id="IPR000515">
    <property type="entry name" value="MetI-like"/>
</dbReference>
<evidence type="ECO:0000256" key="7">
    <source>
        <dbReference type="ARBA" id="ARBA00023136"/>
    </source>
</evidence>
<gene>
    <name evidence="10" type="ORF">C7450_102495</name>
</gene>
<dbReference type="CDD" id="cd06261">
    <property type="entry name" value="TM_PBP2"/>
    <property type="match status" value="1"/>
</dbReference>
<evidence type="ECO:0000256" key="8">
    <source>
        <dbReference type="SAM" id="Phobius"/>
    </source>
</evidence>
<dbReference type="GO" id="GO:0055085">
    <property type="term" value="P:transmembrane transport"/>
    <property type="evidence" value="ECO:0007669"/>
    <property type="project" value="InterPro"/>
</dbReference>
<evidence type="ECO:0000313" key="10">
    <source>
        <dbReference type="EMBL" id="PXW63577.1"/>
    </source>
</evidence>
<evidence type="ECO:0000256" key="6">
    <source>
        <dbReference type="ARBA" id="ARBA00022989"/>
    </source>
</evidence>
<accession>A0A2V3UEZ4</accession>
<keyword evidence="11" id="KW-1185">Reference proteome</keyword>
<feature type="transmembrane region" description="Helical" evidence="8">
    <location>
        <begin position="183"/>
        <end position="205"/>
    </location>
</feature>
<proteinExistence type="predicted"/>
<evidence type="ECO:0000313" key="11">
    <source>
        <dbReference type="Proteomes" id="UP000248021"/>
    </source>
</evidence>
<comment type="caution">
    <text evidence="10">The sequence shown here is derived from an EMBL/GenBank/DDBJ whole genome shotgun (WGS) entry which is preliminary data.</text>
</comment>
<reference evidence="10 11" key="1">
    <citation type="submission" date="2018-05" db="EMBL/GenBank/DDBJ databases">
        <title>Genomic Encyclopedia of Type Strains, Phase IV (KMG-IV): sequencing the most valuable type-strain genomes for metagenomic binning, comparative biology and taxonomic classification.</title>
        <authorList>
            <person name="Goeker M."/>
        </authorList>
    </citation>
    <scope>NUCLEOTIDE SEQUENCE [LARGE SCALE GENOMIC DNA]</scope>
    <source>
        <strain evidence="10 11">DSM 6462</strain>
    </source>
</reference>
<dbReference type="Proteomes" id="UP000248021">
    <property type="component" value="Unassembled WGS sequence"/>
</dbReference>
<dbReference type="PROSITE" id="PS50928">
    <property type="entry name" value="ABC_TM1"/>
    <property type="match status" value="1"/>
</dbReference>
<keyword evidence="2" id="KW-0813">Transport</keyword>
<keyword evidence="3" id="KW-1003">Cell membrane</keyword>
<dbReference type="Gene3D" id="1.10.3720.10">
    <property type="entry name" value="MetI-like"/>
    <property type="match status" value="1"/>
</dbReference>
<evidence type="ECO:0000256" key="2">
    <source>
        <dbReference type="ARBA" id="ARBA00022448"/>
    </source>
</evidence>
<keyword evidence="5 8" id="KW-0812">Transmembrane</keyword>
<evidence type="ECO:0000256" key="3">
    <source>
        <dbReference type="ARBA" id="ARBA00022475"/>
    </source>
</evidence>